<gene>
    <name evidence="4" type="ORF">PMH09_07710</name>
</gene>
<evidence type="ECO:0000313" key="5">
    <source>
        <dbReference type="Proteomes" id="UP001232992"/>
    </source>
</evidence>
<dbReference type="EMBL" id="JAQOSQ010000006">
    <property type="protein sequence ID" value="MDJ1183077.1"/>
    <property type="molecule type" value="Genomic_DNA"/>
</dbReference>
<dbReference type="InterPro" id="IPR009430">
    <property type="entry name" value="GvpL/GvpF"/>
</dbReference>
<evidence type="ECO:0000313" key="4">
    <source>
        <dbReference type="EMBL" id="MDJ1183077.1"/>
    </source>
</evidence>
<organism evidence="4 5">
    <name type="scientific">Roseofilum casamattae BLCC-M143</name>
    <dbReference type="NCBI Taxonomy" id="3022442"/>
    <lineage>
        <taxon>Bacteria</taxon>
        <taxon>Bacillati</taxon>
        <taxon>Cyanobacteriota</taxon>
        <taxon>Cyanophyceae</taxon>
        <taxon>Desertifilales</taxon>
        <taxon>Desertifilaceae</taxon>
        <taxon>Roseofilum</taxon>
        <taxon>Roseofilum casamattae</taxon>
    </lineage>
</organism>
<keyword evidence="5" id="KW-1185">Reference proteome</keyword>
<sequence>MKNSCCFYLYGIFPAPGPETLELVGLDKQPVATHQVEGFTFLYSEAMQERYLASRRNLLQHERVLEEAMQAGYRTVLPLQFGLTVESWEEIQSELAIPYRERLTQLLQKLDGNREVSIKILWEMEAELQLVLQDDPQLKAERDRMEGKPLAMEQVIAIGQALEEALYHHQQSIIARFQQVLDPLAIATIENETLTDAMIYNTAYLIPWDDEPKFAEKVEELDLVFEERLRIRYNDFTAPFNFAKL</sequence>
<dbReference type="Proteomes" id="UP001232992">
    <property type="component" value="Unassembled WGS sequence"/>
</dbReference>
<accession>A0ABT7BV58</accession>
<comment type="similarity">
    <text evidence="3">Belongs to the gas vesicle GvpF/GvpL family.</text>
</comment>
<protein>
    <submittedName>
        <fullName evidence="4">GvpL/GvpF family gas vesicle protein</fullName>
    </submittedName>
</protein>
<dbReference type="PANTHER" id="PTHR36852">
    <property type="entry name" value="PROTEIN GVPL 2"/>
    <property type="match status" value="1"/>
</dbReference>
<dbReference type="RefSeq" id="WP_283757732.1">
    <property type="nucleotide sequence ID" value="NZ_JAQOSQ010000006.1"/>
</dbReference>
<evidence type="ECO:0000256" key="1">
    <source>
        <dbReference type="ARBA" id="ARBA00022987"/>
    </source>
</evidence>
<name>A0ABT7BV58_9CYAN</name>
<dbReference type="PANTHER" id="PTHR36852:SF1">
    <property type="entry name" value="PROTEIN GVPL 2"/>
    <property type="match status" value="1"/>
</dbReference>
<evidence type="ECO:0000256" key="3">
    <source>
        <dbReference type="ARBA" id="ARBA00035643"/>
    </source>
</evidence>
<comment type="caution">
    <text evidence="4">The sequence shown here is derived from an EMBL/GenBank/DDBJ whole genome shotgun (WGS) entry which is preliminary data.</text>
</comment>
<evidence type="ECO:0000256" key="2">
    <source>
        <dbReference type="ARBA" id="ARBA00035108"/>
    </source>
</evidence>
<proteinExistence type="inferred from homology"/>
<dbReference type="Pfam" id="PF06386">
    <property type="entry name" value="GvpL_GvpF"/>
    <property type="match status" value="1"/>
</dbReference>
<reference evidence="4 5" key="1">
    <citation type="submission" date="2023-01" db="EMBL/GenBank/DDBJ databases">
        <title>Novel diversity within Roseofilum (Cyanobacteria; Desertifilaceae) from marine benthic mats with descriptions of four novel species.</title>
        <authorList>
            <person name="Wang Y."/>
            <person name="Berthold D.E."/>
            <person name="Hu J."/>
            <person name="Lefler F.W."/>
            <person name="Laughinghouse H.D. IV."/>
        </authorList>
    </citation>
    <scope>NUCLEOTIDE SEQUENCE [LARGE SCALE GENOMIC DNA]</scope>
    <source>
        <strain evidence="4 5">BLCC-M143</strain>
    </source>
</reference>
<comment type="subcellular location">
    <subcellularLocation>
        <location evidence="2">Gas vesicle</location>
    </subcellularLocation>
</comment>
<keyword evidence="1" id="KW-0304">Gas vesicle</keyword>